<dbReference type="Proteomes" id="UP000002415">
    <property type="component" value="Chromosome"/>
</dbReference>
<dbReference type="PANTHER" id="PTHR34297">
    <property type="entry name" value="HYPOTHETICAL CYTOSOLIC PROTEIN-RELATED"/>
    <property type="match status" value="1"/>
</dbReference>
<dbReference type="OrthoDB" id="37753at2"/>
<keyword evidence="3" id="KW-1185">Reference proteome</keyword>
<dbReference type="KEGG" id="fno:Fnod_0095"/>
<accession>A7HJ79</accession>
<dbReference type="Pfam" id="PF03780">
    <property type="entry name" value="Asp23"/>
    <property type="match status" value="1"/>
</dbReference>
<proteinExistence type="inferred from homology"/>
<reference evidence="2 3" key="1">
    <citation type="submission" date="2007-07" db="EMBL/GenBank/DDBJ databases">
        <title>Complete sequence of Fervidobacterium nodosum Rt17-B1.</title>
        <authorList>
            <consortium name="US DOE Joint Genome Institute"/>
            <person name="Copeland A."/>
            <person name="Lucas S."/>
            <person name="Lapidus A."/>
            <person name="Barry K."/>
            <person name="Glavina del Rio T."/>
            <person name="Dalin E."/>
            <person name="Tice H."/>
            <person name="Pitluck S."/>
            <person name="Saunders E."/>
            <person name="Brettin T."/>
            <person name="Bruce D."/>
            <person name="Detter J.C."/>
            <person name="Han C."/>
            <person name="Schmutz J."/>
            <person name="Larimer F."/>
            <person name="Land M."/>
            <person name="Hauser L."/>
            <person name="Kyrpides N."/>
            <person name="Mikhailova N."/>
            <person name="Nelson K."/>
            <person name="Gogarten J.P."/>
            <person name="Noll K."/>
            <person name="Richardson P."/>
        </authorList>
    </citation>
    <scope>NUCLEOTIDE SEQUENCE [LARGE SCALE GENOMIC DNA]</scope>
    <source>
        <strain evidence="3">ATCC 35602 / DSM 5306 / Rt17-B1</strain>
    </source>
</reference>
<dbReference type="InterPro" id="IPR005531">
    <property type="entry name" value="Asp23"/>
</dbReference>
<protein>
    <recommendedName>
        <fullName evidence="4">Asp23/Gls24 family envelope stress response protein</fullName>
    </recommendedName>
</protein>
<evidence type="ECO:0008006" key="4">
    <source>
        <dbReference type="Google" id="ProtNLM"/>
    </source>
</evidence>
<dbReference type="EMBL" id="CP000771">
    <property type="protein sequence ID" value="ABS59962.1"/>
    <property type="molecule type" value="Genomic_DNA"/>
</dbReference>
<dbReference type="eggNOG" id="COG1302">
    <property type="taxonomic scope" value="Bacteria"/>
</dbReference>
<comment type="similarity">
    <text evidence="1">Belongs to the asp23 family.</text>
</comment>
<sequence length="104" mass="11748">MGNITVADNVIVEIAYRALCSVYNVPLEDKEFKKQKKNITVERTPQDNVIINVKLEVPYGENILEFSKSVMKAISENVSQMTDKIVEAVNVSVLNVFEKSEENN</sequence>
<dbReference type="STRING" id="381764.Fnod_0095"/>
<evidence type="ECO:0000313" key="3">
    <source>
        <dbReference type="Proteomes" id="UP000002415"/>
    </source>
</evidence>
<evidence type="ECO:0000256" key="1">
    <source>
        <dbReference type="ARBA" id="ARBA00005721"/>
    </source>
</evidence>
<evidence type="ECO:0000313" key="2">
    <source>
        <dbReference type="EMBL" id="ABS59962.1"/>
    </source>
</evidence>
<name>A7HJ79_FERNB</name>
<dbReference type="RefSeq" id="WP_011993285.1">
    <property type="nucleotide sequence ID" value="NC_009718.1"/>
</dbReference>
<dbReference type="AlphaFoldDB" id="A7HJ79"/>
<organism evidence="2 3">
    <name type="scientific">Fervidobacterium nodosum (strain ATCC 35602 / DSM 5306 / Rt17-B1)</name>
    <dbReference type="NCBI Taxonomy" id="381764"/>
    <lineage>
        <taxon>Bacteria</taxon>
        <taxon>Thermotogati</taxon>
        <taxon>Thermotogota</taxon>
        <taxon>Thermotogae</taxon>
        <taxon>Thermotogales</taxon>
        <taxon>Fervidobacteriaceae</taxon>
        <taxon>Fervidobacterium</taxon>
    </lineage>
</organism>
<gene>
    <name evidence="2" type="ordered locus">Fnod_0095</name>
</gene>
<reference evidence="2 3" key="2">
    <citation type="journal article" date="2009" name="Proc. Natl. Acad. Sci. U.S.A.">
        <title>On the chimeric nature, thermophilic origin, and phylogenetic placement of the Thermotogales.</title>
        <authorList>
            <person name="Zhaxybayeva O."/>
            <person name="Swithers K.S."/>
            <person name="Lapierre P."/>
            <person name="Fournier G.P."/>
            <person name="Bickhart D.M."/>
            <person name="DeBoy R.T."/>
            <person name="Nelson K.E."/>
            <person name="Nesbo C.L."/>
            <person name="Doolittle W.F."/>
            <person name="Gogarten J.P."/>
            <person name="Noll K.M."/>
        </authorList>
    </citation>
    <scope>NUCLEOTIDE SEQUENCE [LARGE SCALE GENOMIC DNA]</scope>
    <source>
        <strain evidence="3">ATCC 35602 / DSM 5306 / Rt17-B1</strain>
    </source>
</reference>
<dbReference type="HOGENOM" id="CLU_167646_0_0_0"/>
<dbReference type="PANTHER" id="PTHR34297:SF2">
    <property type="entry name" value="ASP23_GLS24 FAMILY ENVELOPE STRESS RESPONSE PROTEIN"/>
    <property type="match status" value="1"/>
</dbReference>